<reference evidence="7 8" key="1">
    <citation type="submission" date="2019-11" db="EMBL/GenBank/DDBJ databases">
        <title>Pseudomonas karstica sp. nov. and Pseudomonas spelaei sp. nov. from karst caves.</title>
        <authorList>
            <person name="Zeman M."/>
        </authorList>
    </citation>
    <scope>NUCLEOTIDE SEQUENCE [LARGE SCALE GENOMIC DNA]</scope>
    <source>
        <strain evidence="7 8">CCM 7893</strain>
    </source>
</reference>
<keyword evidence="2 5" id="KW-0812">Transmembrane</keyword>
<feature type="transmembrane region" description="Helical" evidence="5">
    <location>
        <begin position="80"/>
        <end position="99"/>
    </location>
</feature>
<accession>A0A6I3W8W4</accession>
<evidence type="ECO:0000313" key="7">
    <source>
        <dbReference type="EMBL" id="MUF03769.1"/>
    </source>
</evidence>
<comment type="subcellular location">
    <subcellularLocation>
        <location evidence="1">Endomembrane system</location>
        <topology evidence="1">Multi-pass membrane protein</topology>
    </subcellularLocation>
</comment>
<sequence length="146" mass="15625">MAGRGASIAMWRRVADVIAGSGAVLVLCGCDGGCLYAVLGTCLSDAGLQAERTVLAWRRTQFSLFMVAVLSVRCFSHHPALALFISSQTILLAMVMTRGQRRRYDSHRAALLSAETVASPLRIVLLSLCVSSITLAALMAVLLWSL</sequence>
<dbReference type="OrthoDB" id="3701077at2"/>
<feature type="domain" description="DUF202" evidence="6">
    <location>
        <begin position="46"/>
        <end position="106"/>
    </location>
</feature>
<evidence type="ECO:0000256" key="1">
    <source>
        <dbReference type="ARBA" id="ARBA00004127"/>
    </source>
</evidence>
<dbReference type="GO" id="GO:0012505">
    <property type="term" value="C:endomembrane system"/>
    <property type="evidence" value="ECO:0007669"/>
    <property type="project" value="UniProtKB-SubCell"/>
</dbReference>
<evidence type="ECO:0000313" key="8">
    <source>
        <dbReference type="Proteomes" id="UP000438196"/>
    </source>
</evidence>
<gene>
    <name evidence="7" type="ORF">GNF76_05455</name>
</gene>
<keyword evidence="3 5" id="KW-1133">Transmembrane helix</keyword>
<evidence type="ECO:0000256" key="5">
    <source>
        <dbReference type="SAM" id="Phobius"/>
    </source>
</evidence>
<organism evidence="7 8">
    <name type="scientific">Pseudomonas spelaei</name>
    <dbReference type="NCBI Taxonomy" id="1055469"/>
    <lineage>
        <taxon>Bacteria</taxon>
        <taxon>Pseudomonadati</taxon>
        <taxon>Pseudomonadota</taxon>
        <taxon>Gammaproteobacteria</taxon>
        <taxon>Pseudomonadales</taxon>
        <taxon>Pseudomonadaceae</taxon>
        <taxon>Pseudomonas</taxon>
    </lineage>
</organism>
<keyword evidence="4 5" id="KW-0472">Membrane</keyword>
<evidence type="ECO:0000256" key="4">
    <source>
        <dbReference type="ARBA" id="ARBA00023136"/>
    </source>
</evidence>
<dbReference type="Proteomes" id="UP000438196">
    <property type="component" value="Unassembled WGS sequence"/>
</dbReference>
<dbReference type="Pfam" id="PF02656">
    <property type="entry name" value="DUF202"/>
    <property type="match status" value="1"/>
</dbReference>
<evidence type="ECO:0000256" key="2">
    <source>
        <dbReference type="ARBA" id="ARBA00022692"/>
    </source>
</evidence>
<dbReference type="InterPro" id="IPR003807">
    <property type="entry name" value="DUF202"/>
</dbReference>
<feature type="transmembrane region" description="Helical" evidence="5">
    <location>
        <begin position="120"/>
        <end position="144"/>
    </location>
</feature>
<comment type="caution">
    <text evidence="7">The sequence shown here is derived from an EMBL/GenBank/DDBJ whole genome shotgun (WGS) entry which is preliminary data.</text>
</comment>
<evidence type="ECO:0000256" key="3">
    <source>
        <dbReference type="ARBA" id="ARBA00022989"/>
    </source>
</evidence>
<keyword evidence="8" id="KW-1185">Reference proteome</keyword>
<dbReference type="AlphaFoldDB" id="A0A6I3W8W4"/>
<dbReference type="PROSITE" id="PS51257">
    <property type="entry name" value="PROKAR_LIPOPROTEIN"/>
    <property type="match status" value="1"/>
</dbReference>
<dbReference type="EMBL" id="WNNK01000003">
    <property type="protein sequence ID" value="MUF03769.1"/>
    <property type="molecule type" value="Genomic_DNA"/>
</dbReference>
<protein>
    <submittedName>
        <fullName evidence="7">DUF202 domain-containing protein</fullName>
    </submittedName>
</protein>
<proteinExistence type="predicted"/>
<name>A0A6I3W8W4_9PSED</name>
<evidence type="ECO:0000259" key="6">
    <source>
        <dbReference type="Pfam" id="PF02656"/>
    </source>
</evidence>